<dbReference type="SUPFAM" id="SSF46785">
    <property type="entry name" value="Winged helix' DNA-binding domain"/>
    <property type="match status" value="1"/>
</dbReference>
<keyword evidence="4" id="KW-0067">ATP-binding</keyword>
<dbReference type="EMBL" id="KZ454990">
    <property type="protein sequence ID" value="PKI83976.1"/>
    <property type="molecule type" value="Genomic_DNA"/>
</dbReference>
<evidence type="ECO:0000259" key="6">
    <source>
        <dbReference type="PROSITE" id="PS51194"/>
    </source>
</evidence>
<evidence type="ECO:0000313" key="8">
    <source>
        <dbReference type="Proteomes" id="UP000232875"/>
    </source>
</evidence>
<organism evidence="7 8">
    <name type="scientific">Malassezia vespertilionis</name>
    <dbReference type="NCBI Taxonomy" id="2020962"/>
    <lineage>
        <taxon>Eukaryota</taxon>
        <taxon>Fungi</taxon>
        <taxon>Dikarya</taxon>
        <taxon>Basidiomycota</taxon>
        <taxon>Ustilaginomycotina</taxon>
        <taxon>Malasseziomycetes</taxon>
        <taxon>Malasseziales</taxon>
        <taxon>Malasseziaceae</taxon>
        <taxon>Malassezia</taxon>
    </lineage>
</organism>
<dbReference type="GO" id="GO:0005524">
    <property type="term" value="F:ATP binding"/>
    <property type="evidence" value="ECO:0007669"/>
    <property type="project" value="UniProtKB-KW"/>
</dbReference>
<reference evidence="7 8" key="1">
    <citation type="submission" date="2017-10" db="EMBL/GenBank/DDBJ databases">
        <title>A novel species of cold-tolerant Malassezia isolated from bats.</title>
        <authorList>
            <person name="Lorch J.M."/>
            <person name="Palmer J.M."/>
            <person name="Vanderwolf K.J."/>
            <person name="Schmidt K.Z."/>
            <person name="Verant M.L."/>
            <person name="Weller T.J."/>
            <person name="Blehert D.S."/>
        </authorList>
    </citation>
    <scope>NUCLEOTIDE SEQUENCE [LARGE SCALE GENOMIC DNA]</scope>
    <source>
        <strain evidence="7 8">NWHC:44797-103</strain>
    </source>
</reference>
<dbReference type="Pfam" id="PF23445">
    <property type="entry name" value="WHD_SNRNP200"/>
    <property type="match status" value="1"/>
</dbReference>
<dbReference type="InterPro" id="IPR050474">
    <property type="entry name" value="Hel308_SKI2-like"/>
</dbReference>
<dbReference type="Gene3D" id="3.40.50.300">
    <property type="entry name" value="P-loop containing nucleotide triphosphate hydrolases"/>
    <property type="match status" value="4"/>
</dbReference>
<proteinExistence type="predicted"/>
<evidence type="ECO:0000256" key="3">
    <source>
        <dbReference type="ARBA" id="ARBA00022806"/>
    </source>
</evidence>
<gene>
    <name evidence="7" type="ORF">MVES_002070</name>
</gene>
<keyword evidence="2" id="KW-0378">Hydrolase</keyword>
<dbReference type="Gene3D" id="2.60.40.150">
    <property type="entry name" value="C2 domain"/>
    <property type="match status" value="1"/>
</dbReference>
<dbReference type="PROSITE" id="PS51192">
    <property type="entry name" value="HELICASE_ATP_BIND_1"/>
    <property type="match status" value="2"/>
</dbReference>
<dbReference type="SUPFAM" id="SSF52540">
    <property type="entry name" value="P-loop containing nucleoside triphosphate hydrolases"/>
    <property type="match status" value="4"/>
</dbReference>
<dbReference type="OrthoDB" id="5575at2759"/>
<evidence type="ECO:0000313" key="7">
    <source>
        <dbReference type="EMBL" id="PKI83976.1"/>
    </source>
</evidence>
<sequence>MDAAFLTTLLDGIPPSSDLDTDCTLHTKPLALRTPHIWRQLFSSVPAEAPPIPDSANAGAASLLVRHIESTYTDRDTQMRILEAATSALRMDAADVEHVSTQLADLLGFDQLDLVMALCAKPDASGAQLERILRHREHGVGSSQAPLALAPAQHTETYPHVYAAPEQNNILTAGGARFSLPLGTMRTHENLYEEVTIPPSNPLPFRSTERLLPISEMDLVCRGAFRHYKTLNRLQSAVYPMAYQTNENLLICAPTGAGKTDVAMLSVLRCISRYATVDGTQIHINKDAFKIVYVAPMKALVSEIVSKFSKRLAYLGIKVRELTGDMQLSRREIAETQMVVTTPEKWDVVTRRPTGEGELALSVRLLIIDEVHLLHEDRGAVIETIVARTQRLVESTQSMIRIVGLSATLPNYVDVADFLGVNRYRGLFYFGSAFRPVPLEQHFLGVRGKAGSTIARANLDRVAYEKVQQLVEAGHQVMVFVHTRKDTVKSAESLLELGKDDGLEAMLTEQCTENTVLQRNVAMSRNREMRELFAHGIGIHNAGMLRSDRDLAERAFAEGATRILFSTATLAWGVNLPAYAVIIKGTDVYNADVSKFVDLGILDVLQIFGRAGRPQYEDKGVGYICTNIDKLPHYIESVTASHPIESTFLQGIVDALNAEIALGSVASITEGVSWLGFTYLFTRLKKAPLVYGISLQDLAADPTLATRRAYWISNAAKVLTKHGMVVHDTTSGRLYPTNIGRIASRYYIGHRTVEVFQQRLRNNLREADALDLMSRAVDFGQVTYRESEETELRRLLDSVPCQVAGGARTALGKVNILLQAFVSNLFIEDFALVSDGRYVSQNAGRVLLSLVDMALERGYATAAFAFLNLAKAVDRRMWPFEHPLKQMQLKAEVKHKVLTFADDLEVGQLRAMPLPALGTLLRANQAIAEVVHNAAMRFPQVQLAVRTYPLPDAHVRLDIGLRRDFVWDEKVHGSTLPILLWVEDATQRVVYTERLILRNTTQALGNPSTPDIRVSIHVALHDPATRPASQEMYTVVWASQHWLGADGAVELDMNDVWCPEPSASTRLLPLPLLHVKDAVKYAEEYTCDGIHAFNLVQTQVFHTLAHSARNVLLCAPPGAGKKTVIEMAICRALDLNETVLVLAPHDAAARQYTAQLSRRAWTAGKLIGKGAAIQVVTPATLSSPSTALCILLDMHCMDATYELAVIQILRNAPRRIVASSASLASAECVASWLGIAPRHVYNYAPEDRPYPVSLTMDTVDIPYSDTQVRGYIKPAYERVRAAPGPAILITPLRNQSWIAANELLARMATDPEALATPLQDPEAIAARAQRTDLAHLLRQGIGVWHKGLGAQDCRLVEELYEMGLVRILLISRDAVPLLTMRAGLVGVLGTEYMQTSGVGTGLEHYSLPVLLEMQALAVRPAETRGAFAVMCHQTRAATLQRLLCAPYALESKLDASALLAPLLLEIQAQRVKTMEDACAWLSASFFARRALANPGYYQIAAPVHGATRTEAAAAVSAVLDETAQLAAHMGLIVCKDKAMHLTRLGTGALAHDVENWHALMVSGIDRYSVSDDIAHRLSTFAAPTSEENDVLLQVLKRSIPKPILDAVKFESLPALLLACWLADTRRGGPRASMEILVRDLGAKNAAQAAQLRDALLVHLSRSRRAGRE</sequence>
<dbReference type="Pfam" id="PF00271">
    <property type="entry name" value="Helicase_C"/>
    <property type="match status" value="1"/>
</dbReference>
<dbReference type="InterPro" id="IPR035892">
    <property type="entry name" value="C2_domain_sf"/>
</dbReference>
<dbReference type="Pfam" id="PF00270">
    <property type="entry name" value="DEAD"/>
    <property type="match status" value="2"/>
</dbReference>
<feature type="domain" description="Helicase ATP-binding" evidence="5">
    <location>
        <begin position="240"/>
        <end position="427"/>
    </location>
</feature>
<dbReference type="CDD" id="cd18020">
    <property type="entry name" value="DEXHc_ASCC3_1"/>
    <property type="match status" value="1"/>
</dbReference>
<dbReference type="Proteomes" id="UP000232875">
    <property type="component" value="Unassembled WGS sequence"/>
</dbReference>
<feature type="domain" description="Helicase ATP-binding" evidence="5">
    <location>
        <begin position="1102"/>
        <end position="1241"/>
    </location>
</feature>
<dbReference type="STRING" id="2020962.A0A2N1JBR5"/>
<dbReference type="Gene3D" id="1.10.3380.10">
    <property type="entry name" value="Sec63 N-terminal domain-like domain"/>
    <property type="match status" value="1"/>
</dbReference>
<dbReference type="GO" id="GO:0004386">
    <property type="term" value="F:helicase activity"/>
    <property type="evidence" value="ECO:0007669"/>
    <property type="project" value="UniProtKB-KW"/>
</dbReference>
<evidence type="ECO:0000256" key="2">
    <source>
        <dbReference type="ARBA" id="ARBA00022801"/>
    </source>
</evidence>
<dbReference type="InterPro" id="IPR004179">
    <property type="entry name" value="Sec63-dom"/>
</dbReference>
<protein>
    <submittedName>
        <fullName evidence="7">Uncharacterized protein</fullName>
    </submittedName>
</protein>
<dbReference type="SMART" id="SM00973">
    <property type="entry name" value="Sec63"/>
    <property type="match status" value="1"/>
</dbReference>
<dbReference type="Pfam" id="PF02889">
    <property type="entry name" value="Sec63"/>
    <property type="match status" value="1"/>
</dbReference>
<dbReference type="SMART" id="SM00490">
    <property type="entry name" value="HELICc"/>
    <property type="match status" value="1"/>
</dbReference>
<dbReference type="SMART" id="SM00487">
    <property type="entry name" value="DEXDc"/>
    <property type="match status" value="2"/>
</dbReference>
<keyword evidence="8" id="KW-1185">Reference proteome</keyword>
<dbReference type="InterPro" id="IPR036390">
    <property type="entry name" value="WH_DNA-bd_sf"/>
</dbReference>
<dbReference type="InterPro" id="IPR014001">
    <property type="entry name" value="Helicase_ATP-bd"/>
</dbReference>
<evidence type="ECO:0000256" key="4">
    <source>
        <dbReference type="ARBA" id="ARBA00022840"/>
    </source>
</evidence>
<evidence type="ECO:0000256" key="1">
    <source>
        <dbReference type="ARBA" id="ARBA00022741"/>
    </source>
</evidence>
<dbReference type="InterPro" id="IPR027417">
    <property type="entry name" value="P-loop_NTPase"/>
</dbReference>
<dbReference type="InterPro" id="IPR011545">
    <property type="entry name" value="DEAD/DEAH_box_helicase_dom"/>
</dbReference>
<name>A0A2N1JBR5_9BASI</name>
<dbReference type="PANTHER" id="PTHR47961:SF13">
    <property type="entry name" value="ACTIVATING SIGNAL COINTEGRATOR 1 COMPLEX SUBUNIT 3"/>
    <property type="match status" value="1"/>
</dbReference>
<evidence type="ECO:0000259" key="5">
    <source>
        <dbReference type="PROSITE" id="PS51192"/>
    </source>
</evidence>
<dbReference type="SUPFAM" id="SSF158702">
    <property type="entry name" value="Sec63 N-terminal domain-like"/>
    <property type="match status" value="1"/>
</dbReference>
<dbReference type="Gene3D" id="1.10.10.10">
    <property type="entry name" value="Winged helix-like DNA-binding domain superfamily/Winged helix DNA-binding domain"/>
    <property type="match status" value="2"/>
</dbReference>
<accession>A0A2N1JBR5</accession>
<dbReference type="InterPro" id="IPR057842">
    <property type="entry name" value="WH_MER3"/>
</dbReference>
<dbReference type="GO" id="GO:0016787">
    <property type="term" value="F:hydrolase activity"/>
    <property type="evidence" value="ECO:0007669"/>
    <property type="project" value="UniProtKB-KW"/>
</dbReference>
<keyword evidence="3" id="KW-0347">Helicase</keyword>
<feature type="domain" description="Helicase C-terminal" evidence="6">
    <location>
        <begin position="458"/>
        <end position="660"/>
    </location>
</feature>
<dbReference type="FunFam" id="1.10.10.10:FF:000024">
    <property type="entry name" value="U5 small nuclear ribonucleoprotein helicase"/>
    <property type="match status" value="1"/>
</dbReference>
<dbReference type="FunFam" id="3.40.50.300:FF:000102">
    <property type="entry name" value="RNA helicase, activating signal cointegrator 1"/>
    <property type="match status" value="1"/>
</dbReference>
<dbReference type="CDD" id="cd18795">
    <property type="entry name" value="SF2_C_Ski2"/>
    <property type="match status" value="1"/>
</dbReference>
<keyword evidence="1" id="KW-0547">Nucleotide-binding</keyword>
<dbReference type="PROSITE" id="PS51194">
    <property type="entry name" value="HELICASE_CTER"/>
    <property type="match status" value="1"/>
</dbReference>
<dbReference type="InterPro" id="IPR001650">
    <property type="entry name" value="Helicase_C-like"/>
</dbReference>
<dbReference type="InterPro" id="IPR036388">
    <property type="entry name" value="WH-like_DNA-bd_sf"/>
</dbReference>
<dbReference type="GO" id="GO:0003676">
    <property type="term" value="F:nucleic acid binding"/>
    <property type="evidence" value="ECO:0007669"/>
    <property type="project" value="InterPro"/>
</dbReference>
<dbReference type="PANTHER" id="PTHR47961">
    <property type="entry name" value="DNA POLYMERASE THETA, PUTATIVE (AFU_ORTHOLOGUE AFUA_1G05260)-RELATED"/>
    <property type="match status" value="1"/>
</dbReference>